<dbReference type="AlphaFoldDB" id="A0A2P2NL24"/>
<reference evidence="2" key="1">
    <citation type="submission" date="2018-02" db="EMBL/GenBank/DDBJ databases">
        <title>Rhizophora mucronata_Transcriptome.</title>
        <authorList>
            <person name="Meera S.P."/>
            <person name="Sreeshan A."/>
            <person name="Augustine A."/>
        </authorList>
    </citation>
    <scope>NUCLEOTIDE SEQUENCE</scope>
    <source>
        <tissue evidence="2">Leaf</tissue>
    </source>
</reference>
<feature type="region of interest" description="Disordered" evidence="1">
    <location>
        <begin position="1"/>
        <end position="30"/>
    </location>
</feature>
<evidence type="ECO:0000313" key="2">
    <source>
        <dbReference type="EMBL" id="MBX43110.1"/>
    </source>
</evidence>
<proteinExistence type="predicted"/>
<sequence length="30" mass="2771">MGVGVDAGEAFSKTGGAETGDRFGGVAVAG</sequence>
<accession>A0A2P2NL24</accession>
<organism evidence="2">
    <name type="scientific">Rhizophora mucronata</name>
    <name type="common">Asiatic mangrove</name>
    <dbReference type="NCBI Taxonomy" id="61149"/>
    <lineage>
        <taxon>Eukaryota</taxon>
        <taxon>Viridiplantae</taxon>
        <taxon>Streptophyta</taxon>
        <taxon>Embryophyta</taxon>
        <taxon>Tracheophyta</taxon>
        <taxon>Spermatophyta</taxon>
        <taxon>Magnoliopsida</taxon>
        <taxon>eudicotyledons</taxon>
        <taxon>Gunneridae</taxon>
        <taxon>Pentapetalae</taxon>
        <taxon>rosids</taxon>
        <taxon>fabids</taxon>
        <taxon>Malpighiales</taxon>
        <taxon>Rhizophoraceae</taxon>
        <taxon>Rhizophora</taxon>
    </lineage>
</organism>
<dbReference type="EMBL" id="GGEC01062626">
    <property type="protein sequence ID" value="MBX43110.1"/>
    <property type="molecule type" value="Transcribed_RNA"/>
</dbReference>
<protein>
    <submittedName>
        <fullName evidence="2">Uncharacterized protein MANES_01G165100</fullName>
    </submittedName>
</protein>
<name>A0A2P2NL24_RHIMU</name>
<evidence type="ECO:0000256" key="1">
    <source>
        <dbReference type="SAM" id="MobiDB-lite"/>
    </source>
</evidence>